<sequence>MKPIIAIAGRVGPASRVSRSAVHFAGDVYTNAVLRAGGEPAIVVPQQLTDEDADELMARFDGLVLMGGGDVDPTLYGQEPSVYVYGILTEQDVFESTMVKAAIRMGKPVLAICRGLQITNVALGGTLVQEIATLPNADTQVLHKPDNFPEGAPFAVHEVRIAEGSRLANALGATSLRGASFHHQIVDKVAPGCVAVAWAEDGLLEGIEHIDHWLVGVQWHPEDTAHEDAIQQNLYDALIAQAIVSSSTALR</sequence>
<dbReference type="AlphaFoldDB" id="A0A6J6X8T9"/>
<dbReference type="Pfam" id="PF07722">
    <property type="entry name" value="Peptidase_C26"/>
    <property type="match status" value="1"/>
</dbReference>
<dbReference type="InterPro" id="IPR011697">
    <property type="entry name" value="Peptidase_C26"/>
</dbReference>
<dbReference type="PANTHER" id="PTHR43235">
    <property type="entry name" value="GLUTAMINE AMIDOTRANSFERASE PB2B2.05-RELATED"/>
    <property type="match status" value="1"/>
</dbReference>
<dbReference type="InterPro" id="IPR029062">
    <property type="entry name" value="Class_I_gatase-like"/>
</dbReference>
<dbReference type="SUPFAM" id="SSF52317">
    <property type="entry name" value="Class I glutamine amidotransferase-like"/>
    <property type="match status" value="1"/>
</dbReference>
<dbReference type="CDD" id="cd01745">
    <property type="entry name" value="GATase1_2"/>
    <property type="match status" value="1"/>
</dbReference>
<name>A0A6J6X8T9_9ZZZZ</name>
<dbReference type="EMBL" id="CAFAAG010000053">
    <property type="protein sequence ID" value="CAB4793232.1"/>
    <property type="molecule type" value="Genomic_DNA"/>
</dbReference>
<gene>
    <name evidence="1" type="ORF">UFOPK2975_00797</name>
</gene>
<dbReference type="GO" id="GO:0005829">
    <property type="term" value="C:cytosol"/>
    <property type="evidence" value="ECO:0007669"/>
    <property type="project" value="TreeGrafter"/>
</dbReference>
<dbReference type="PROSITE" id="PS51273">
    <property type="entry name" value="GATASE_TYPE_1"/>
    <property type="match status" value="1"/>
</dbReference>
<accession>A0A6J6X8T9</accession>
<dbReference type="Gene3D" id="3.40.50.880">
    <property type="match status" value="1"/>
</dbReference>
<dbReference type="GO" id="GO:0033969">
    <property type="term" value="F:gamma-glutamyl-gamma-aminobutyrate hydrolase activity"/>
    <property type="evidence" value="ECO:0007669"/>
    <property type="project" value="TreeGrafter"/>
</dbReference>
<reference evidence="1" key="1">
    <citation type="submission" date="2020-05" db="EMBL/GenBank/DDBJ databases">
        <authorList>
            <person name="Chiriac C."/>
            <person name="Salcher M."/>
            <person name="Ghai R."/>
            <person name="Kavagutti S V."/>
        </authorList>
    </citation>
    <scope>NUCLEOTIDE SEQUENCE</scope>
</reference>
<evidence type="ECO:0000313" key="1">
    <source>
        <dbReference type="EMBL" id="CAB4793232.1"/>
    </source>
</evidence>
<protein>
    <submittedName>
        <fullName evidence="1">Unannotated protein</fullName>
    </submittedName>
</protein>
<dbReference type="GO" id="GO:0006598">
    <property type="term" value="P:polyamine catabolic process"/>
    <property type="evidence" value="ECO:0007669"/>
    <property type="project" value="TreeGrafter"/>
</dbReference>
<proteinExistence type="predicted"/>
<dbReference type="PANTHER" id="PTHR43235:SF1">
    <property type="entry name" value="GLUTAMINE AMIDOTRANSFERASE PB2B2.05-RELATED"/>
    <property type="match status" value="1"/>
</dbReference>
<dbReference type="InterPro" id="IPR044668">
    <property type="entry name" value="PuuD-like"/>
</dbReference>
<organism evidence="1">
    <name type="scientific">freshwater metagenome</name>
    <dbReference type="NCBI Taxonomy" id="449393"/>
    <lineage>
        <taxon>unclassified sequences</taxon>
        <taxon>metagenomes</taxon>
        <taxon>ecological metagenomes</taxon>
    </lineage>
</organism>